<dbReference type="Proteomes" id="UP000004079">
    <property type="component" value="Unassembled WGS sequence"/>
</dbReference>
<name>D1QTB3_9BACT</name>
<dbReference type="HOGENOM" id="CLU_3255889_0_0_10"/>
<evidence type="ECO:0000313" key="1">
    <source>
        <dbReference type="EMBL" id="EFB31393.1"/>
    </source>
</evidence>
<dbReference type="EMBL" id="ACUZ02000037">
    <property type="protein sequence ID" value="EFB31393.1"/>
    <property type="molecule type" value="Genomic_DNA"/>
</dbReference>
<reference evidence="1 2" key="1">
    <citation type="submission" date="2009-11" db="EMBL/GenBank/DDBJ databases">
        <authorList>
            <person name="Weinstock G."/>
            <person name="Sodergren E."/>
            <person name="Clifton S."/>
            <person name="Fulton L."/>
            <person name="Fulton B."/>
            <person name="Courtney L."/>
            <person name="Fronick C."/>
            <person name="Harrison M."/>
            <person name="Strong C."/>
            <person name="Farmer C."/>
            <person name="Delahaunty K."/>
            <person name="Markovic C."/>
            <person name="Hall O."/>
            <person name="Minx P."/>
            <person name="Tomlinson C."/>
            <person name="Mitreva M."/>
            <person name="Nelson J."/>
            <person name="Hou S."/>
            <person name="Wollam A."/>
            <person name="Pepin K.H."/>
            <person name="Johnson M."/>
            <person name="Bhonagiri V."/>
            <person name="Nash W.E."/>
            <person name="Warren W."/>
            <person name="Chinwalla A."/>
            <person name="Mardis E.R."/>
            <person name="Wilson R.K."/>
        </authorList>
    </citation>
    <scope>NUCLEOTIDE SEQUENCE [LARGE SCALE GENOMIC DNA]</scope>
    <source>
        <strain evidence="1 2">F0302</strain>
    </source>
</reference>
<sequence>MEQSDNLSMPLSFLMSCPLPYDEMPCQKGINGYVSSRCRRSS</sequence>
<dbReference type="STRING" id="649760.HMPREF0971_02241"/>
<protein>
    <submittedName>
        <fullName evidence="1">Uncharacterized protein</fullName>
    </submittedName>
</protein>
<dbReference type="AlphaFoldDB" id="D1QTB3"/>
<comment type="caution">
    <text evidence="1">The sequence shown here is derived from an EMBL/GenBank/DDBJ whole genome shotgun (WGS) entry which is preliminary data.</text>
</comment>
<accession>D1QTB3</accession>
<organism evidence="1 2">
    <name type="scientific">Segatella oris F0302</name>
    <dbReference type="NCBI Taxonomy" id="649760"/>
    <lineage>
        <taxon>Bacteria</taxon>
        <taxon>Pseudomonadati</taxon>
        <taxon>Bacteroidota</taxon>
        <taxon>Bacteroidia</taxon>
        <taxon>Bacteroidales</taxon>
        <taxon>Prevotellaceae</taxon>
        <taxon>Segatella</taxon>
    </lineage>
</organism>
<evidence type="ECO:0000313" key="2">
    <source>
        <dbReference type="Proteomes" id="UP000004079"/>
    </source>
</evidence>
<proteinExistence type="predicted"/>
<gene>
    <name evidence="1" type="ORF">HMPREF0971_02241</name>
</gene>